<dbReference type="GO" id="GO:0065002">
    <property type="term" value="P:intracellular protein transmembrane transport"/>
    <property type="evidence" value="ECO:0007669"/>
    <property type="project" value="UniProtKB-UniRule"/>
</dbReference>
<comment type="caution">
    <text evidence="12">Lacks conserved residue(s) required for the propagation of feature annotation.</text>
</comment>
<proteinExistence type="inferred from homology"/>
<dbReference type="HAMAP" id="MF_01463_B">
    <property type="entry name" value="SecD_B"/>
    <property type="match status" value="1"/>
</dbReference>
<dbReference type="GO" id="GO:0015450">
    <property type="term" value="F:protein-transporting ATPase activity"/>
    <property type="evidence" value="ECO:0007669"/>
    <property type="project" value="InterPro"/>
</dbReference>
<dbReference type="Pfam" id="PF21760">
    <property type="entry name" value="SecD_1st"/>
    <property type="match status" value="1"/>
</dbReference>
<feature type="transmembrane region" description="Helical" evidence="12">
    <location>
        <begin position="449"/>
        <end position="466"/>
    </location>
</feature>
<keyword evidence="2 12" id="KW-0813">Transport</keyword>
<evidence type="ECO:0000256" key="10">
    <source>
        <dbReference type="ARBA" id="ARBA00060774"/>
    </source>
</evidence>
<keyword evidence="3 12" id="KW-1003">Cell membrane</keyword>
<dbReference type="EMBL" id="LR217735">
    <property type="protein sequence ID" value="VFP88060.1"/>
    <property type="molecule type" value="Genomic_DNA"/>
</dbReference>
<dbReference type="PANTHER" id="PTHR30081">
    <property type="entry name" value="PROTEIN-EXPORT MEMBRANE PROTEIN SEC"/>
    <property type="match status" value="1"/>
</dbReference>
<keyword evidence="9 12" id="KW-0472">Membrane</keyword>
<comment type="similarity">
    <text evidence="10 12">Belongs to the SecD/SecF family. SecD subfamily.</text>
</comment>
<dbReference type="Gene3D" id="3.30.1360.200">
    <property type="match status" value="1"/>
</dbReference>
<dbReference type="InterPro" id="IPR022646">
    <property type="entry name" value="SecD/SecF_CS"/>
</dbReference>
<keyword evidence="7 12" id="KW-1133">Transmembrane helix</keyword>
<feature type="transmembrane region" description="Helical" evidence="12">
    <location>
        <begin position="499"/>
        <end position="520"/>
    </location>
</feature>
<dbReference type="FunFam" id="1.20.1640.10:FF:000004">
    <property type="entry name" value="Protein translocase subunit SecD"/>
    <property type="match status" value="1"/>
</dbReference>
<keyword evidence="5 12" id="KW-0812">Transmembrane</keyword>
<feature type="domain" description="Protein export membrane protein SecD/SecF C-terminal" evidence="13">
    <location>
        <begin position="429"/>
        <end position="597"/>
    </location>
</feature>
<dbReference type="InterPro" id="IPR048634">
    <property type="entry name" value="SecD_SecF_C"/>
</dbReference>
<feature type="domain" description="SecD export protein N-terminal TM" evidence="14">
    <location>
        <begin position="2"/>
        <end position="103"/>
    </location>
</feature>
<dbReference type="AlphaFoldDB" id="A0A451DMV4"/>
<dbReference type="InterPro" id="IPR005791">
    <property type="entry name" value="SecD"/>
</dbReference>
<comment type="subunit">
    <text evidence="12">Forms a complex with SecF. Part of the essential Sec protein translocation apparatus which comprises SecA, SecYEG and auxiliary proteins SecDF-YajC and YidC.</text>
</comment>
<gene>
    <name evidence="12 17" type="primary">secD</name>
    <name evidence="17" type="ORF">ERCISPPA3004_408</name>
</gene>
<evidence type="ECO:0000256" key="7">
    <source>
        <dbReference type="ARBA" id="ARBA00022989"/>
    </source>
</evidence>
<evidence type="ECO:0000259" key="14">
    <source>
        <dbReference type="Pfam" id="PF13721"/>
    </source>
</evidence>
<feature type="transmembrane region" description="Helical" evidence="12">
    <location>
        <begin position="540"/>
        <end position="567"/>
    </location>
</feature>
<dbReference type="Proteomes" id="UP000294392">
    <property type="component" value="Chromosome"/>
</dbReference>
<dbReference type="Pfam" id="PF02355">
    <property type="entry name" value="SecD_SecF_C"/>
    <property type="match status" value="1"/>
</dbReference>
<keyword evidence="8 12" id="KW-0811">Translocation</keyword>
<evidence type="ECO:0000259" key="13">
    <source>
        <dbReference type="Pfam" id="PF02355"/>
    </source>
</evidence>
<feature type="transmembrane region" description="Helical" evidence="12">
    <location>
        <begin position="473"/>
        <end position="493"/>
    </location>
</feature>
<evidence type="ECO:0000256" key="1">
    <source>
        <dbReference type="ARBA" id="ARBA00004429"/>
    </source>
</evidence>
<dbReference type="PANTHER" id="PTHR30081:SF1">
    <property type="entry name" value="PROTEIN TRANSLOCASE SUBUNIT SECD"/>
    <property type="match status" value="1"/>
</dbReference>
<evidence type="ECO:0000256" key="4">
    <source>
        <dbReference type="ARBA" id="ARBA00022519"/>
    </source>
</evidence>
<comment type="function">
    <text evidence="12">Part of the Sec protein translocase complex. Interacts with the SecYEG preprotein conducting channel. SecDF uses the proton motive force (PMF) to complete protein translocation after the ATP-dependent function of SecA.</text>
</comment>
<reference evidence="17 18" key="1">
    <citation type="submission" date="2019-02" db="EMBL/GenBank/DDBJ databases">
        <authorList>
            <person name="Manzano-Marin A."/>
            <person name="Manzano-Marin A."/>
        </authorList>
    </citation>
    <scope>NUCLEOTIDE SEQUENCE [LARGE SCALE GENOMIC DNA]</scope>
    <source>
        <strain evidence="17 18">ErCisplendens</strain>
    </source>
</reference>
<dbReference type="GO" id="GO:0006605">
    <property type="term" value="P:protein targeting"/>
    <property type="evidence" value="ECO:0007669"/>
    <property type="project" value="UniProtKB-UniRule"/>
</dbReference>
<dbReference type="Gene3D" id="1.20.1640.10">
    <property type="entry name" value="Multidrug efflux transporter AcrB transmembrane domain"/>
    <property type="match status" value="1"/>
</dbReference>
<dbReference type="InterPro" id="IPR054384">
    <property type="entry name" value="SecDF_P1_head"/>
</dbReference>
<evidence type="ECO:0000256" key="5">
    <source>
        <dbReference type="ARBA" id="ARBA00022692"/>
    </source>
</evidence>
<dbReference type="Pfam" id="PF13721">
    <property type="entry name" value="SecD-TM1"/>
    <property type="match status" value="1"/>
</dbReference>
<evidence type="ECO:0000259" key="15">
    <source>
        <dbReference type="Pfam" id="PF21760"/>
    </source>
</evidence>
<dbReference type="Gene3D" id="3.30.70.3400">
    <property type="match status" value="2"/>
</dbReference>
<dbReference type="GO" id="GO:0043952">
    <property type="term" value="P:protein transport by the Sec complex"/>
    <property type="evidence" value="ECO:0007669"/>
    <property type="project" value="UniProtKB-UniRule"/>
</dbReference>
<protein>
    <recommendedName>
        <fullName evidence="11 12">Protein translocase subunit SecD</fullName>
    </recommendedName>
</protein>
<dbReference type="Pfam" id="PF07549">
    <property type="entry name" value="Sec_GG"/>
    <property type="match status" value="1"/>
</dbReference>
<dbReference type="InterPro" id="IPR048631">
    <property type="entry name" value="SecD_1st"/>
</dbReference>
<evidence type="ECO:0000256" key="6">
    <source>
        <dbReference type="ARBA" id="ARBA00022927"/>
    </source>
</evidence>
<evidence type="ECO:0000256" key="11">
    <source>
        <dbReference type="ARBA" id="ARBA00068220"/>
    </source>
</evidence>
<dbReference type="GO" id="GO:0005886">
    <property type="term" value="C:plasma membrane"/>
    <property type="evidence" value="ECO:0007669"/>
    <property type="project" value="UniProtKB-SubCell"/>
</dbReference>
<evidence type="ECO:0000259" key="16">
    <source>
        <dbReference type="Pfam" id="PF22599"/>
    </source>
</evidence>
<dbReference type="InterPro" id="IPR027398">
    <property type="entry name" value="SecD-TM"/>
</dbReference>
<evidence type="ECO:0000313" key="18">
    <source>
        <dbReference type="Proteomes" id="UP000294392"/>
    </source>
</evidence>
<evidence type="ECO:0000256" key="3">
    <source>
        <dbReference type="ARBA" id="ARBA00022475"/>
    </source>
</evidence>
<dbReference type="RefSeq" id="WP_157990453.1">
    <property type="nucleotide sequence ID" value="NZ_LR217735.1"/>
</dbReference>
<evidence type="ECO:0000313" key="17">
    <source>
        <dbReference type="EMBL" id="VFP88060.1"/>
    </source>
</evidence>
<accession>A0A451DMV4</accession>
<dbReference type="Pfam" id="PF22599">
    <property type="entry name" value="SecDF_P1_head"/>
    <property type="match status" value="1"/>
</dbReference>
<evidence type="ECO:0000256" key="2">
    <source>
        <dbReference type="ARBA" id="ARBA00022448"/>
    </source>
</evidence>
<dbReference type="SUPFAM" id="SSF82866">
    <property type="entry name" value="Multidrug efflux transporter AcrB transmembrane domain"/>
    <property type="match status" value="1"/>
</dbReference>
<keyword evidence="6 12" id="KW-0653">Protein transport</keyword>
<evidence type="ECO:0000256" key="8">
    <source>
        <dbReference type="ARBA" id="ARBA00023010"/>
    </source>
</evidence>
<evidence type="ECO:0000256" key="9">
    <source>
        <dbReference type="ARBA" id="ARBA00023136"/>
    </source>
</evidence>
<organism evidence="17 18">
    <name type="scientific">Candidatus Erwinia haradaeae</name>
    <dbReference type="NCBI Taxonomy" id="1922217"/>
    <lineage>
        <taxon>Bacteria</taxon>
        <taxon>Pseudomonadati</taxon>
        <taxon>Pseudomonadota</taxon>
        <taxon>Gammaproteobacteria</taxon>
        <taxon>Enterobacterales</taxon>
        <taxon>Erwiniaceae</taxon>
        <taxon>Erwinia</taxon>
    </lineage>
</organism>
<sequence>MLNRYPLWKYLMLIFILLIGLLYALPNLYGEDPAIQITSASKNIVNKNVLANIQNVLKQNNIQSKSFIFGSEDIFIRFINTDLQLKAQEVIAKFLGKNYIVALNLAPATPKWLAMLSANPMKLGLDLRGGVHFLMKVDMDTVMHKLQENTLDKLKQRLTTQGIHYIDLKKSNQLEVLVRFRDKASYYKFIKYLVSFPSDIVFRKHSNCFLTVRPSDRNIKIAREYALQQNIHILRNRVTQLGLADTLVQRQGDHNIIVEIPGIQDTARAKEILGATAMLEFRLVNSMIDSHGTIPDNSELKKTRDGQVVVLYKKVILTGDHIIDSTYSANEYNEPEVNISLDNAGGNIMSSFTRGHIGQLIATLFTEYREHGTSNMNTQLSLEKHDEIINLAHIQSSFGNYFRITGMRYPKEARQLALLLRAGALIAPVQIVEERIIGPSLASQNIKQGIEACICGLFASIAFMIMRYKIFGLAATCALLANLILIVACMSILPGATLTMPGIAGIVLTLVVAVDANVLINERIKEELRKRHSIQKAIYIGYKAAFSSILDANITTLIKVIILYVVGSGSIKGFAITTGIGIATSMLTSLIGTRAIINLIYGGKRIHKLSI</sequence>
<dbReference type="FunFam" id="3.30.1360.200:FF:000001">
    <property type="entry name" value="Protein translocase subunit SecD"/>
    <property type="match status" value="1"/>
</dbReference>
<name>A0A451DMV4_9GAMM</name>
<dbReference type="NCBIfam" id="TIGR00916">
    <property type="entry name" value="2A0604s01"/>
    <property type="match status" value="1"/>
</dbReference>
<dbReference type="NCBIfam" id="TIGR01129">
    <property type="entry name" value="secD"/>
    <property type="match status" value="1"/>
</dbReference>
<dbReference type="FunFam" id="3.30.70.3400:FF:000001">
    <property type="entry name" value="Protein translocase subunit SecD"/>
    <property type="match status" value="1"/>
</dbReference>
<feature type="domain" description="SecDF P1 head subdomain" evidence="16">
    <location>
        <begin position="302"/>
        <end position="427"/>
    </location>
</feature>
<comment type="subcellular location">
    <subcellularLocation>
        <location evidence="1">Cell inner membrane</location>
        <topology evidence="1">Multi-pass membrane protein</topology>
    </subcellularLocation>
    <subcellularLocation>
        <location evidence="12">Cell membrane</location>
        <topology evidence="12">Multi-pass membrane protein</topology>
    </subcellularLocation>
</comment>
<dbReference type="InterPro" id="IPR022813">
    <property type="entry name" value="SecD/SecF_arch_bac"/>
</dbReference>
<keyword evidence="4" id="KW-0997">Cell inner membrane</keyword>
<feature type="domain" description="Protein translocase subunit SecDF P1" evidence="15">
    <location>
        <begin position="227"/>
        <end position="285"/>
    </location>
</feature>
<feature type="transmembrane region" description="Helical" evidence="12">
    <location>
        <begin position="573"/>
        <end position="601"/>
    </location>
</feature>
<dbReference type="OrthoDB" id="9805019at2"/>
<dbReference type="InterPro" id="IPR055344">
    <property type="entry name" value="SecD_SecF_C_bact"/>
</dbReference>
<evidence type="ECO:0000256" key="12">
    <source>
        <dbReference type="HAMAP-Rule" id="MF_01463"/>
    </source>
</evidence>